<evidence type="ECO:0000313" key="3">
    <source>
        <dbReference type="Proteomes" id="UP000095284"/>
    </source>
</evidence>
<dbReference type="AlphaFoldDB" id="A0A1I7RTN7"/>
<accession>A0A1I7RTN7</accession>
<evidence type="ECO:0000256" key="1">
    <source>
        <dbReference type="SAM" id="MobiDB-lite"/>
    </source>
</evidence>
<organism evidence="3 4">
    <name type="scientific">Bursaphelenchus xylophilus</name>
    <name type="common">Pinewood nematode worm</name>
    <name type="synonym">Aphelenchoides xylophilus</name>
    <dbReference type="NCBI Taxonomy" id="6326"/>
    <lineage>
        <taxon>Eukaryota</taxon>
        <taxon>Metazoa</taxon>
        <taxon>Ecdysozoa</taxon>
        <taxon>Nematoda</taxon>
        <taxon>Chromadorea</taxon>
        <taxon>Rhabditida</taxon>
        <taxon>Tylenchina</taxon>
        <taxon>Tylenchomorpha</taxon>
        <taxon>Aphelenchoidea</taxon>
        <taxon>Aphelenchoididae</taxon>
        <taxon>Bursaphelenchus</taxon>
    </lineage>
</organism>
<reference evidence="4" key="1">
    <citation type="submission" date="2016-11" db="UniProtKB">
        <authorList>
            <consortium name="WormBaseParasite"/>
        </authorList>
    </citation>
    <scope>IDENTIFICATION</scope>
</reference>
<name>A0A1I7RTN7_BURXY</name>
<evidence type="ECO:0000313" key="4">
    <source>
        <dbReference type="WBParaSite" id="BXY_0409200.1"/>
    </source>
</evidence>
<evidence type="ECO:0000259" key="2">
    <source>
        <dbReference type="Pfam" id="PF23672"/>
    </source>
</evidence>
<feature type="domain" description="DUF7153" evidence="2">
    <location>
        <begin position="277"/>
        <end position="452"/>
    </location>
</feature>
<dbReference type="Proteomes" id="UP000095284">
    <property type="component" value="Unplaced"/>
</dbReference>
<dbReference type="InterPro" id="IPR055577">
    <property type="entry name" value="DUF7153"/>
</dbReference>
<feature type="region of interest" description="Disordered" evidence="1">
    <location>
        <begin position="461"/>
        <end position="533"/>
    </location>
</feature>
<dbReference type="Pfam" id="PF23672">
    <property type="entry name" value="DUF7153"/>
    <property type="match status" value="1"/>
</dbReference>
<dbReference type="WBParaSite" id="BXY_0409200.1">
    <property type="protein sequence ID" value="BXY_0409200.1"/>
    <property type="gene ID" value="BXY_0409200"/>
</dbReference>
<dbReference type="PANTHER" id="PTHR22198:SF1">
    <property type="entry name" value="FERM DOMAIN-CONTAINING PROTEIN"/>
    <property type="match status" value="1"/>
</dbReference>
<sequence>MINFLNRRFRSGFQPLKASISEFEFTTIRDKSSRRRPKKSAIPRFYSHYDMTEAVGSTSHRNLALSSGYVSILQNCFQISQNPLESLWKLSLSSESSRVLNDPVESLFISYCPLDFLESPHLQIPPKSLITFLETSAQSILKPRGAICVKEITTLRFCQQSRGMRRFGAVRSLSGGAANCSREFWFKRAVIAADAESLRPQNSEEVVEVLDVESSSMDGDRQVLLAFVPSSSSSLKDDEDPMNDDFSSVAYSEFKSNDCGLDRALNECNQIRLKDGFKEGLLLKCIEPKALFSFLHFATFETGSFGFNGAGQLADSLDLSSGALIGVYDELFAIQKSTSFIEPALPTHRHSGYIVSSFKILDRSSRQKQLEKAWLSWTGAREIYKYSPRTWNLRRITLTRIAGLSKDNQRTFAYVVLCEFGNILHPSNTIKALDMCERLRARNCGHVGLYQVQYNYGKAPSSPFAPPRPRLQTQSNTPSPSNSTNFRGLSPRGSPRLSPRSMPSNLMNGRRPMVRGYSQDVDTSGPNDTARRRSILLRMRDRSLGYELNEPGRFHSYQQFEELA</sequence>
<dbReference type="eggNOG" id="ENOG502RYTX">
    <property type="taxonomic scope" value="Eukaryota"/>
</dbReference>
<protein>
    <recommendedName>
        <fullName evidence="2">DUF7153 domain-containing protein</fullName>
    </recommendedName>
</protein>
<dbReference type="PANTHER" id="PTHR22198">
    <property type="entry name" value="FERM DOMAIN-CONTAINING PROTEIN"/>
    <property type="match status" value="1"/>
</dbReference>
<proteinExistence type="predicted"/>
<feature type="compositionally biased region" description="Low complexity" evidence="1">
    <location>
        <begin position="470"/>
        <end position="504"/>
    </location>
</feature>